<sequence length="70" mass="7670">MPGHFRQPPHRRTNVGHLPKIPPEHHRFQGVDGIDMDIPTLTEAHLVTNILANPYGSSCNSSSTPSGLFS</sequence>
<dbReference type="Proteomes" id="UP000428333">
    <property type="component" value="Linkage Group LG04"/>
</dbReference>
<gene>
    <name evidence="2" type="ORF">C3L33_06241</name>
</gene>
<comment type="caution">
    <text evidence="2">The sequence shown here is derived from an EMBL/GenBank/DDBJ whole genome shotgun (WGS) entry which is preliminary data.</text>
</comment>
<name>A0A6A4LM42_9ERIC</name>
<protein>
    <submittedName>
        <fullName evidence="2">Uncharacterized protein</fullName>
    </submittedName>
</protein>
<evidence type="ECO:0000313" key="3">
    <source>
        <dbReference type="Proteomes" id="UP000428333"/>
    </source>
</evidence>
<organism evidence="2 3">
    <name type="scientific">Rhododendron williamsianum</name>
    <dbReference type="NCBI Taxonomy" id="262921"/>
    <lineage>
        <taxon>Eukaryota</taxon>
        <taxon>Viridiplantae</taxon>
        <taxon>Streptophyta</taxon>
        <taxon>Embryophyta</taxon>
        <taxon>Tracheophyta</taxon>
        <taxon>Spermatophyta</taxon>
        <taxon>Magnoliopsida</taxon>
        <taxon>eudicotyledons</taxon>
        <taxon>Gunneridae</taxon>
        <taxon>Pentapetalae</taxon>
        <taxon>asterids</taxon>
        <taxon>Ericales</taxon>
        <taxon>Ericaceae</taxon>
        <taxon>Ericoideae</taxon>
        <taxon>Rhodoreae</taxon>
        <taxon>Rhododendron</taxon>
    </lineage>
</organism>
<keyword evidence="3" id="KW-1185">Reference proteome</keyword>
<evidence type="ECO:0000256" key="1">
    <source>
        <dbReference type="SAM" id="MobiDB-lite"/>
    </source>
</evidence>
<reference evidence="2 3" key="1">
    <citation type="journal article" date="2019" name="Genome Biol. Evol.">
        <title>The Rhododendron genome and chromosomal organization provide insight into shared whole-genome duplications across the heath family (Ericaceae).</title>
        <authorList>
            <person name="Soza V.L."/>
            <person name="Lindsley D."/>
            <person name="Waalkes A."/>
            <person name="Ramage E."/>
            <person name="Patwardhan R.P."/>
            <person name="Burton J.N."/>
            <person name="Adey A."/>
            <person name="Kumar A."/>
            <person name="Qiu R."/>
            <person name="Shendure J."/>
            <person name="Hall B."/>
        </authorList>
    </citation>
    <scope>NUCLEOTIDE SEQUENCE [LARGE SCALE GENOMIC DNA]</scope>
    <source>
        <strain evidence="2">RSF 1966-606</strain>
    </source>
</reference>
<dbReference type="AlphaFoldDB" id="A0A6A4LM42"/>
<feature type="region of interest" description="Disordered" evidence="1">
    <location>
        <begin position="1"/>
        <end position="24"/>
    </location>
</feature>
<evidence type="ECO:0000313" key="2">
    <source>
        <dbReference type="EMBL" id="KAE9461896.1"/>
    </source>
</evidence>
<dbReference type="OrthoDB" id="200948at2759"/>
<dbReference type="EMBL" id="QEFC01000934">
    <property type="protein sequence ID" value="KAE9461896.1"/>
    <property type="molecule type" value="Genomic_DNA"/>
</dbReference>
<proteinExistence type="predicted"/>
<feature type="non-terminal residue" evidence="2">
    <location>
        <position position="1"/>
    </location>
</feature>
<accession>A0A6A4LM42</accession>